<organism evidence="2 3">
    <name type="scientific">Sphagnurus paluster</name>
    <dbReference type="NCBI Taxonomy" id="117069"/>
    <lineage>
        <taxon>Eukaryota</taxon>
        <taxon>Fungi</taxon>
        <taxon>Dikarya</taxon>
        <taxon>Basidiomycota</taxon>
        <taxon>Agaricomycotina</taxon>
        <taxon>Agaricomycetes</taxon>
        <taxon>Agaricomycetidae</taxon>
        <taxon>Agaricales</taxon>
        <taxon>Tricholomatineae</taxon>
        <taxon>Lyophyllaceae</taxon>
        <taxon>Sphagnurus</taxon>
    </lineage>
</organism>
<dbReference type="EMBL" id="JABCKI010006474">
    <property type="protein sequence ID" value="KAG5634325.1"/>
    <property type="molecule type" value="Genomic_DNA"/>
</dbReference>
<evidence type="ECO:0000313" key="3">
    <source>
        <dbReference type="Proteomes" id="UP000717328"/>
    </source>
</evidence>
<protein>
    <submittedName>
        <fullName evidence="2">Uncharacterized protein</fullName>
    </submittedName>
</protein>
<dbReference type="Proteomes" id="UP000717328">
    <property type="component" value="Unassembled WGS sequence"/>
</dbReference>
<dbReference type="Gene3D" id="1.20.1170.10">
    <property type="match status" value="1"/>
</dbReference>
<comment type="caution">
    <text evidence="2">The sequence shown here is derived from an EMBL/GenBank/DDBJ whole genome shotgun (WGS) entry which is preliminary data.</text>
</comment>
<accession>A0A9P7FNM7</accession>
<reference evidence="2" key="1">
    <citation type="submission" date="2021-02" db="EMBL/GenBank/DDBJ databases">
        <authorList>
            <person name="Nieuwenhuis M."/>
            <person name="Van De Peppel L.J.J."/>
        </authorList>
    </citation>
    <scope>NUCLEOTIDE SEQUENCE</scope>
    <source>
        <strain evidence="2">D49</strain>
    </source>
</reference>
<dbReference type="OrthoDB" id="3026155at2759"/>
<reference evidence="2" key="2">
    <citation type="submission" date="2021-10" db="EMBL/GenBank/DDBJ databases">
        <title>Phylogenomics reveals ancestral predisposition of the termite-cultivated fungus Termitomyces towards a domesticated lifestyle.</title>
        <authorList>
            <person name="Auxier B."/>
            <person name="Grum-Grzhimaylo A."/>
            <person name="Cardenas M.E."/>
            <person name="Lodge J.D."/>
            <person name="Laessoe T."/>
            <person name="Pedersen O."/>
            <person name="Smith M.E."/>
            <person name="Kuyper T.W."/>
            <person name="Franco-Molano E.A."/>
            <person name="Baroni T.J."/>
            <person name="Aanen D.K."/>
        </authorList>
    </citation>
    <scope>NUCLEOTIDE SEQUENCE</scope>
    <source>
        <strain evidence="2">D49</strain>
    </source>
</reference>
<dbReference type="SUPFAM" id="SSF58100">
    <property type="entry name" value="Bacterial hemolysins"/>
    <property type="match status" value="1"/>
</dbReference>
<keyword evidence="3" id="KW-1185">Reference proteome</keyword>
<evidence type="ECO:0000256" key="1">
    <source>
        <dbReference type="SAM" id="Coils"/>
    </source>
</evidence>
<evidence type="ECO:0000313" key="2">
    <source>
        <dbReference type="EMBL" id="KAG5634325.1"/>
    </source>
</evidence>
<name>A0A9P7FNM7_9AGAR</name>
<dbReference type="AlphaFoldDB" id="A0A9P7FNM7"/>
<feature type="coiled-coil region" evidence="1">
    <location>
        <begin position="185"/>
        <end position="212"/>
    </location>
</feature>
<keyword evidence="1" id="KW-0175">Coiled coil</keyword>
<proteinExistence type="predicted"/>
<gene>
    <name evidence="2" type="ORF">H0H81_002393</name>
</gene>
<sequence>MAFNLNSLVSDINKAVANISDTIVKQAQTALSVPGVLTGIAPSSDPHQLGTDAVGVAQSFDHAENELQTVDQANPGRKWQPEWDGYRLRYYGLIHDTTALATLASQYLNDFKHLVSDKFNPDVAAWEANRALITNFIKDPRGQQILQSTAASSQGFTDLRRSVEAFKDQFSAFEVVQKADFDIRTKQLQGDIDALQAEIAKSQSTAAQLERAIKSALGINPLLSWLIAQILSGLGVSSVDQARRLLDQTYKEEAELRDKKNAVDAEARDVNQRSATLQQVQHALAVLANDVTDIASRLDRFAQSWSDTCHDISLLEAEMTNASDSASKTSFAARVKLLGESTTVLSAAMDAYVAAINVPWVVTR</sequence>